<reference evidence="4" key="1">
    <citation type="submission" date="2025-08" db="UniProtKB">
        <authorList>
            <consortium name="Ensembl"/>
        </authorList>
    </citation>
    <scope>IDENTIFICATION</scope>
</reference>
<proteinExistence type="predicted"/>
<sequence>MTTLKKKRLRGCSGNIFYANEGIVIQVNQACVLLRREARWFERATPCGFNTTVRKMERLVILLFCSSYVLSVQCVVTLQADCPSIKVEVSRSAVLECCFTNGKENFVWIKTSQHANKTMETHIVQDAEIDERSDEEIQCGILTLSHAKQEDTGFYRCYLNISKVVTHGTYLQVYKPLEKTINLSESVKNGILTAEGILLLLCVMLPSASLLFKSKRLNDLEKKKVTREEENIYQGLNLDECCAGYEYDQIERLQGSYEDVVGNNEEDFQLEKP</sequence>
<dbReference type="Gene3D" id="2.60.40.10">
    <property type="entry name" value="Immunoglobulins"/>
    <property type="match status" value="1"/>
</dbReference>
<organism evidence="4 5">
    <name type="scientific">Neogobius melanostomus</name>
    <name type="common">round goby</name>
    <dbReference type="NCBI Taxonomy" id="47308"/>
    <lineage>
        <taxon>Eukaryota</taxon>
        <taxon>Metazoa</taxon>
        <taxon>Chordata</taxon>
        <taxon>Craniata</taxon>
        <taxon>Vertebrata</taxon>
        <taxon>Euteleostomi</taxon>
        <taxon>Actinopterygii</taxon>
        <taxon>Neopterygii</taxon>
        <taxon>Teleostei</taxon>
        <taxon>Neoteleostei</taxon>
        <taxon>Acanthomorphata</taxon>
        <taxon>Gobiaria</taxon>
        <taxon>Gobiiformes</taxon>
        <taxon>Gobioidei</taxon>
        <taxon>Gobiidae</taxon>
        <taxon>Benthophilinae</taxon>
        <taxon>Neogobiini</taxon>
        <taxon>Neogobius</taxon>
    </lineage>
</organism>
<keyword evidence="1" id="KW-0393">Immunoglobulin domain</keyword>
<dbReference type="SMART" id="SM00409">
    <property type="entry name" value="IG"/>
    <property type="match status" value="1"/>
</dbReference>
<name>A0A8C6TE38_9GOBI</name>
<dbReference type="PANTHER" id="PTHR14334">
    <property type="entry name" value="B-CELL ANTIGEN RECEPTOR COMPLEX-ASSOCIATED PROTEIN"/>
    <property type="match status" value="1"/>
</dbReference>
<dbReference type="GO" id="GO:0009897">
    <property type="term" value="C:external side of plasma membrane"/>
    <property type="evidence" value="ECO:0007669"/>
    <property type="project" value="TreeGrafter"/>
</dbReference>
<evidence type="ECO:0000259" key="3">
    <source>
        <dbReference type="PROSITE" id="PS50835"/>
    </source>
</evidence>
<evidence type="ECO:0000256" key="2">
    <source>
        <dbReference type="SAM" id="Phobius"/>
    </source>
</evidence>
<accession>A0A8C6TE38</accession>
<keyword evidence="5" id="KW-1185">Reference proteome</keyword>
<keyword evidence="2" id="KW-0812">Transmembrane</keyword>
<evidence type="ECO:0000313" key="4">
    <source>
        <dbReference type="Ensembl" id="ENSNMLP00000019673.1"/>
    </source>
</evidence>
<dbReference type="GO" id="GO:0019815">
    <property type="term" value="C:B cell receptor complex"/>
    <property type="evidence" value="ECO:0007669"/>
    <property type="project" value="TreeGrafter"/>
</dbReference>
<protein>
    <submittedName>
        <fullName evidence="4">CD79a molecule, immunoglobulin-associated alpha</fullName>
    </submittedName>
</protein>
<dbReference type="AlphaFoldDB" id="A0A8C6TE38"/>
<dbReference type="InterPro" id="IPR013783">
    <property type="entry name" value="Ig-like_fold"/>
</dbReference>
<reference evidence="4" key="2">
    <citation type="submission" date="2025-09" db="UniProtKB">
        <authorList>
            <consortium name="Ensembl"/>
        </authorList>
    </citation>
    <scope>IDENTIFICATION</scope>
</reference>
<dbReference type="PANTHER" id="PTHR14334:SF1">
    <property type="entry name" value="B-CELL ANTIGEN RECEPTOR COMPLEX-ASSOCIATED PROTEIN ALPHA CHAIN"/>
    <property type="match status" value="1"/>
</dbReference>
<keyword evidence="2" id="KW-1133">Transmembrane helix</keyword>
<dbReference type="InterPro" id="IPR036179">
    <property type="entry name" value="Ig-like_dom_sf"/>
</dbReference>
<evidence type="ECO:0000256" key="1">
    <source>
        <dbReference type="ARBA" id="ARBA00023319"/>
    </source>
</evidence>
<feature type="transmembrane region" description="Helical" evidence="2">
    <location>
        <begin position="59"/>
        <end position="80"/>
    </location>
</feature>
<dbReference type="InterPro" id="IPR007110">
    <property type="entry name" value="Ig-like_dom"/>
</dbReference>
<dbReference type="GO" id="GO:0050853">
    <property type="term" value="P:B cell receptor signaling pathway"/>
    <property type="evidence" value="ECO:0007669"/>
    <property type="project" value="TreeGrafter"/>
</dbReference>
<feature type="transmembrane region" description="Helical" evidence="2">
    <location>
        <begin position="191"/>
        <end position="212"/>
    </location>
</feature>
<dbReference type="GO" id="GO:0030183">
    <property type="term" value="P:B cell differentiation"/>
    <property type="evidence" value="ECO:0007669"/>
    <property type="project" value="TreeGrafter"/>
</dbReference>
<dbReference type="SUPFAM" id="SSF48726">
    <property type="entry name" value="Immunoglobulin"/>
    <property type="match status" value="1"/>
</dbReference>
<dbReference type="InterPro" id="IPR003599">
    <property type="entry name" value="Ig_sub"/>
</dbReference>
<dbReference type="PROSITE" id="PS50835">
    <property type="entry name" value="IG_LIKE"/>
    <property type="match status" value="1"/>
</dbReference>
<dbReference type="Proteomes" id="UP000694523">
    <property type="component" value="Unplaced"/>
</dbReference>
<evidence type="ECO:0000313" key="5">
    <source>
        <dbReference type="Proteomes" id="UP000694523"/>
    </source>
</evidence>
<keyword evidence="2" id="KW-0472">Membrane</keyword>
<feature type="domain" description="Ig-like" evidence="3">
    <location>
        <begin position="73"/>
        <end position="157"/>
    </location>
</feature>
<dbReference type="Ensembl" id="ENSNMLT00000022100.1">
    <property type="protein sequence ID" value="ENSNMLP00000019673.1"/>
    <property type="gene ID" value="ENSNMLG00000012902.1"/>
</dbReference>